<proteinExistence type="predicted"/>
<protein>
    <submittedName>
        <fullName evidence="1">Uncharacterized protein</fullName>
    </submittedName>
</protein>
<organism evidence="1 2">
    <name type="scientific">Gnathostoma spinigerum</name>
    <dbReference type="NCBI Taxonomy" id="75299"/>
    <lineage>
        <taxon>Eukaryota</taxon>
        <taxon>Metazoa</taxon>
        <taxon>Ecdysozoa</taxon>
        <taxon>Nematoda</taxon>
        <taxon>Chromadorea</taxon>
        <taxon>Rhabditida</taxon>
        <taxon>Spirurina</taxon>
        <taxon>Gnathostomatomorpha</taxon>
        <taxon>Gnathostomatoidea</taxon>
        <taxon>Gnathostomatidae</taxon>
        <taxon>Gnathostoma</taxon>
    </lineage>
</organism>
<dbReference type="EMBL" id="JBGFUD010000147">
    <property type="protein sequence ID" value="MFH4973811.1"/>
    <property type="molecule type" value="Genomic_DNA"/>
</dbReference>
<reference evidence="1 2" key="1">
    <citation type="submission" date="2024-08" db="EMBL/GenBank/DDBJ databases">
        <title>Gnathostoma spinigerum genome.</title>
        <authorList>
            <person name="Gonzalez-Bertolin B."/>
            <person name="Monzon S."/>
            <person name="Zaballos A."/>
            <person name="Jimenez P."/>
            <person name="Dekumyoy P."/>
            <person name="Varona S."/>
            <person name="Cuesta I."/>
            <person name="Sumanam S."/>
            <person name="Adisakwattana P."/>
            <person name="Gasser R.B."/>
            <person name="Hernandez-Gonzalez A."/>
            <person name="Young N.D."/>
            <person name="Perteguer M.J."/>
        </authorList>
    </citation>
    <scope>NUCLEOTIDE SEQUENCE [LARGE SCALE GENOMIC DNA]</scope>
    <source>
        <strain evidence="1">AL3</strain>
        <tissue evidence="1">Liver</tissue>
    </source>
</reference>
<dbReference type="Proteomes" id="UP001608902">
    <property type="component" value="Unassembled WGS sequence"/>
</dbReference>
<name>A0ABD6E8X9_9BILA</name>
<accession>A0ABD6E8X9</accession>
<gene>
    <name evidence="1" type="ORF">AB6A40_000520</name>
</gene>
<evidence type="ECO:0000313" key="2">
    <source>
        <dbReference type="Proteomes" id="UP001608902"/>
    </source>
</evidence>
<dbReference type="AlphaFoldDB" id="A0ABD6E8X9"/>
<sequence>MCKIRLCHNIGAISTGVRGRWLHDHGDHKYYKSETIIGVWMGTAGSITTKTICIIRTGSVGAMIPRTVDGICPKSIDGITLETIGNIGLMASWFQSSEVEWYHLHRDSRTIGLTLVQYVRAPLVNNFVGHRRHMSTHHWFRNLADHSFHF</sequence>
<comment type="caution">
    <text evidence="1">The sequence shown here is derived from an EMBL/GenBank/DDBJ whole genome shotgun (WGS) entry which is preliminary data.</text>
</comment>
<evidence type="ECO:0000313" key="1">
    <source>
        <dbReference type="EMBL" id="MFH4973811.1"/>
    </source>
</evidence>
<keyword evidence="2" id="KW-1185">Reference proteome</keyword>